<evidence type="ECO:0000313" key="2">
    <source>
        <dbReference type="EMBL" id="VDN16648.1"/>
    </source>
</evidence>
<keyword evidence="3" id="KW-1185">Reference proteome</keyword>
<feature type="compositionally biased region" description="Low complexity" evidence="1">
    <location>
        <begin position="559"/>
        <end position="572"/>
    </location>
</feature>
<feature type="region of interest" description="Disordered" evidence="1">
    <location>
        <begin position="348"/>
        <end position="400"/>
    </location>
</feature>
<feature type="compositionally biased region" description="Basic and acidic residues" evidence="1">
    <location>
        <begin position="244"/>
        <end position="253"/>
    </location>
</feature>
<name>A0A3P7M326_DIBLA</name>
<reference evidence="2 3" key="1">
    <citation type="submission" date="2018-11" db="EMBL/GenBank/DDBJ databases">
        <authorList>
            <consortium name="Pathogen Informatics"/>
        </authorList>
    </citation>
    <scope>NUCLEOTIDE SEQUENCE [LARGE SCALE GENOMIC DNA]</scope>
</reference>
<dbReference type="Proteomes" id="UP000281553">
    <property type="component" value="Unassembled WGS sequence"/>
</dbReference>
<feature type="compositionally biased region" description="Low complexity" evidence="1">
    <location>
        <begin position="463"/>
        <end position="472"/>
    </location>
</feature>
<dbReference type="EMBL" id="UYRU01066599">
    <property type="protein sequence ID" value="VDN16648.1"/>
    <property type="molecule type" value="Genomic_DNA"/>
</dbReference>
<evidence type="ECO:0000313" key="3">
    <source>
        <dbReference type="Proteomes" id="UP000281553"/>
    </source>
</evidence>
<feature type="compositionally biased region" description="Basic and acidic residues" evidence="1">
    <location>
        <begin position="491"/>
        <end position="502"/>
    </location>
</feature>
<feature type="region of interest" description="Disordered" evidence="1">
    <location>
        <begin position="453"/>
        <end position="572"/>
    </location>
</feature>
<organism evidence="2 3">
    <name type="scientific">Dibothriocephalus latus</name>
    <name type="common">Fish tapeworm</name>
    <name type="synonym">Diphyllobothrium latum</name>
    <dbReference type="NCBI Taxonomy" id="60516"/>
    <lineage>
        <taxon>Eukaryota</taxon>
        <taxon>Metazoa</taxon>
        <taxon>Spiralia</taxon>
        <taxon>Lophotrochozoa</taxon>
        <taxon>Platyhelminthes</taxon>
        <taxon>Cestoda</taxon>
        <taxon>Eucestoda</taxon>
        <taxon>Diphyllobothriidea</taxon>
        <taxon>Diphyllobothriidae</taxon>
        <taxon>Dibothriocephalus</taxon>
    </lineage>
</organism>
<feature type="region of interest" description="Disordered" evidence="1">
    <location>
        <begin position="160"/>
        <end position="330"/>
    </location>
</feature>
<feature type="compositionally biased region" description="Low complexity" evidence="1">
    <location>
        <begin position="295"/>
        <end position="307"/>
    </location>
</feature>
<feature type="compositionally biased region" description="Polar residues" evidence="1">
    <location>
        <begin position="227"/>
        <end position="239"/>
    </location>
</feature>
<accession>A0A3P7M326</accession>
<dbReference type="AlphaFoldDB" id="A0A3P7M326"/>
<evidence type="ECO:0000256" key="1">
    <source>
        <dbReference type="SAM" id="MobiDB-lite"/>
    </source>
</evidence>
<sequence>MTLSHETPASLSSAGPGGACKWPSNDFVAGEPLFDRPLTDSDFDALQEEAGLGPASWWLDPFLATNKSGEFVDTPTYEDEVALLAWAREPFESAGEIRDASHGLLNRLNELIHLQNLAQTASQKKTEALTKAPITLSSTFHNFQESLNVLKENLAQNSNGNKQLADSYDGSDNPLTHTYDADDLSDVFPSVRGSLDSRQSHETFNPKPPPLNKSAHGPSTGPRRPTYNVNATSHSTNRTFDILEIARQEEDSLRASAARSEQRSNSGQNSLRGSAEVSSAAGRAQRFAFSEKFAPRSSESPSRSHASNTSASRDDPRGSGSRKGLPAIPASPLDLAVHKTSDVGPSVLSSFQLPTGEKEVPAEASAARSRPPIDRKRAALGSSSATDLLDSQKLSTSNTSLRSITSEEILKIVAEQTKSLRASAEEMLKVARSKNSLSKSSEGLMTLRKSADNLSTSVGDGGASPARAASPAKSVTMPTRSYSPLGLLESQDGKNEAKDKSAKVAPDSGAPITDPFQLAKQQAASLRESKESFDRRTRTLYSEDFNEDIEEPAVDKVEQTSSTDSAQSASAR</sequence>
<protein>
    <submittedName>
        <fullName evidence="2">Uncharacterized protein</fullName>
    </submittedName>
</protein>
<gene>
    <name evidence="2" type="ORF">DILT_LOCUS12479</name>
</gene>
<dbReference type="OrthoDB" id="6264200at2759"/>
<proteinExistence type="predicted"/>
<feature type="non-terminal residue" evidence="2">
    <location>
        <position position="572"/>
    </location>
</feature>
<feature type="compositionally biased region" description="Polar residues" evidence="1">
    <location>
        <begin position="263"/>
        <end position="272"/>
    </location>
</feature>
<feature type="compositionally biased region" description="Basic and acidic residues" evidence="1">
    <location>
        <begin position="527"/>
        <end position="537"/>
    </location>
</feature>